<reference evidence="2" key="1">
    <citation type="journal article" date="2021" name="Proc. Natl. Acad. Sci. U.S.A.">
        <title>Three genomes in the algal genus Volvox reveal the fate of a haploid sex-determining region after a transition to homothallism.</title>
        <authorList>
            <person name="Yamamoto K."/>
            <person name="Hamaji T."/>
            <person name="Kawai-Toyooka H."/>
            <person name="Matsuzaki R."/>
            <person name="Takahashi F."/>
            <person name="Nishimura Y."/>
            <person name="Kawachi M."/>
            <person name="Noguchi H."/>
            <person name="Minakuchi Y."/>
            <person name="Umen J.G."/>
            <person name="Toyoda A."/>
            <person name="Nozaki H."/>
        </authorList>
    </citation>
    <scope>NUCLEOTIDE SEQUENCE</scope>
    <source>
        <strain evidence="2">NIES-3785</strain>
        <strain evidence="1">NIES-3786</strain>
    </source>
</reference>
<evidence type="ECO:0000313" key="1">
    <source>
        <dbReference type="EMBL" id="GIL69879.1"/>
    </source>
</evidence>
<proteinExistence type="predicted"/>
<accession>A0A8J4LQZ3</accession>
<protein>
    <submittedName>
        <fullName evidence="2">Uncharacterized protein</fullName>
    </submittedName>
</protein>
<evidence type="ECO:0000313" key="2">
    <source>
        <dbReference type="EMBL" id="GIM05645.1"/>
    </source>
</evidence>
<comment type="caution">
    <text evidence="2">The sequence shown here is derived from an EMBL/GenBank/DDBJ whole genome shotgun (WGS) entry which is preliminary data.</text>
</comment>
<evidence type="ECO:0000313" key="4">
    <source>
        <dbReference type="Proteomes" id="UP000747110"/>
    </source>
</evidence>
<dbReference type="EMBL" id="BNCQ01000019">
    <property type="protein sequence ID" value="GIM05645.1"/>
    <property type="molecule type" value="Genomic_DNA"/>
</dbReference>
<dbReference type="Proteomes" id="UP000722791">
    <property type="component" value="Unassembled WGS sequence"/>
</dbReference>
<evidence type="ECO:0000313" key="3">
    <source>
        <dbReference type="Proteomes" id="UP000722791"/>
    </source>
</evidence>
<keyword evidence="4" id="KW-1185">Reference proteome</keyword>
<dbReference type="Proteomes" id="UP000747110">
    <property type="component" value="Unassembled WGS sequence"/>
</dbReference>
<organism evidence="2 3">
    <name type="scientific">Volvox reticuliferus</name>
    <dbReference type="NCBI Taxonomy" id="1737510"/>
    <lineage>
        <taxon>Eukaryota</taxon>
        <taxon>Viridiplantae</taxon>
        <taxon>Chlorophyta</taxon>
        <taxon>core chlorophytes</taxon>
        <taxon>Chlorophyceae</taxon>
        <taxon>CS clade</taxon>
        <taxon>Chlamydomonadales</taxon>
        <taxon>Volvocaceae</taxon>
        <taxon>Volvox</taxon>
    </lineage>
</organism>
<gene>
    <name evidence="1" type="ORF">Vretifemale_657</name>
    <name evidence="2" type="ORF">Vretimale_10097</name>
</gene>
<dbReference type="EMBL" id="BNCP01000001">
    <property type="protein sequence ID" value="GIL69879.1"/>
    <property type="molecule type" value="Genomic_DNA"/>
</dbReference>
<sequence length="102" mass="11418">MPCSSTTTPSAWRSVYDLYLHVYVTDRRPPTAQLVGAVERERSPHQLDTENHTPRVDPYQVLEAPRKPTYRAMTRYGISCRVCTRGTSGPSTAAPAGFMYAL</sequence>
<name>A0A8J4LQZ3_9CHLO</name>
<dbReference type="AlphaFoldDB" id="A0A8J4LQZ3"/>